<accession>A0AAV2TMF7</accession>
<dbReference type="AlphaFoldDB" id="A0AAV2TMF7"/>
<dbReference type="EMBL" id="CAXLJL010000290">
    <property type="protein sequence ID" value="CAL5136198.1"/>
    <property type="molecule type" value="Genomic_DNA"/>
</dbReference>
<protein>
    <recommendedName>
        <fullName evidence="2">Calcyphosin-2 PH domain-containing protein</fullName>
    </recommendedName>
</protein>
<dbReference type="Pfam" id="PF25348">
    <property type="entry name" value="PH_CAYP2"/>
    <property type="match status" value="1"/>
</dbReference>
<proteinExistence type="predicted"/>
<sequence length="646" mass="73132">MMITLDKKDGDVDGGRWVSKVVLRKLTLISRMKLSESDPYFLSSASLTSGFKLSQNFIRNEPWELNLGTPSDEDVGPIYTTKSQPGISSRSNGSFSTVSWGTDSSPRAFLEKSHGDFCSEPVVSPPWATHLPTIQKSPKATAPDNPTPKEEYKVSSSRRPSASGEETDRICSQLEQYWKNQPVNGDGDERYKAVDSMAVTPRQVINASLRQQPGLVRPALISHRGLIGSEVHSKFKHQIWFNARLSVFEATDFRTIPHRRHECSSSEWRNSVSAWALRSFTGVAFPDDSTWTLYEDHKAGMSTKTVLFLRRSVYCCGWGERFGQPYLPEVDFFPGALLFITYPQPQCAPEPLRRFLKHTGGVLRIRIVSVDTKAKRKALEAELTRQGVPQELWCSLMAKLHVARLPHKPGLQCRLLKLQASWRRVLRGRSSPVETYIQLYAYYRDQLARKLNNITDEDDTPEVVCRRVLEDGLRRFRLPLLSDDCLDLLWNACKSESGYDGLIHYADYMHVAFGELPDNQRQTVIKAFLKTDPNRLGHVKLLDMGRFYSAPRLASKYSGAYIPSLRSEVMPVFERFVACAEHIDFAEFTAFYEGVSIALGESMLDTVTDESGMEILAPMFLLNKLNSDSPDSTGTFQKILETSWRI</sequence>
<gene>
    <name evidence="3" type="ORF">CDAUBV1_LOCUS10274</name>
</gene>
<reference evidence="3" key="1">
    <citation type="submission" date="2024-06" db="EMBL/GenBank/DDBJ databases">
        <authorList>
            <person name="Liu X."/>
            <person name="Lenzi L."/>
            <person name="Haldenby T S."/>
            <person name="Uol C."/>
        </authorList>
    </citation>
    <scope>NUCLEOTIDE SEQUENCE</scope>
</reference>
<name>A0AAV2TMF7_CALDB</name>
<organism evidence="3 4">
    <name type="scientific">Calicophoron daubneyi</name>
    <name type="common">Rumen fluke</name>
    <name type="synonym">Paramphistomum daubneyi</name>
    <dbReference type="NCBI Taxonomy" id="300641"/>
    <lineage>
        <taxon>Eukaryota</taxon>
        <taxon>Metazoa</taxon>
        <taxon>Spiralia</taxon>
        <taxon>Lophotrochozoa</taxon>
        <taxon>Platyhelminthes</taxon>
        <taxon>Trematoda</taxon>
        <taxon>Digenea</taxon>
        <taxon>Plagiorchiida</taxon>
        <taxon>Pronocephalata</taxon>
        <taxon>Paramphistomoidea</taxon>
        <taxon>Paramphistomidae</taxon>
        <taxon>Calicophoron</taxon>
    </lineage>
</organism>
<evidence type="ECO:0000259" key="2">
    <source>
        <dbReference type="Pfam" id="PF25348"/>
    </source>
</evidence>
<evidence type="ECO:0000313" key="3">
    <source>
        <dbReference type="EMBL" id="CAL5136198.1"/>
    </source>
</evidence>
<feature type="region of interest" description="Disordered" evidence="1">
    <location>
        <begin position="128"/>
        <end position="168"/>
    </location>
</feature>
<evidence type="ECO:0000256" key="1">
    <source>
        <dbReference type="SAM" id="MobiDB-lite"/>
    </source>
</evidence>
<dbReference type="Proteomes" id="UP001497525">
    <property type="component" value="Unassembled WGS sequence"/>
</dbReference>
<comment type="caution">
    <text evidence="3">The sequence shown here is derived from an EMBL/GenBank/DDBJ whole genome shotgun (WGS) entry which is preliminary data.</text>
</comment>
<feature type="domain" description="Calcyphosin-2 PH" evidence="2">
    <location>
        <begin position="235"/>
        <end position="405"/>
    </location>
</feature>
<evidence type="ECO:0000313" key="4">
    <source>
        <dbReference type="Proteomes" id="UP001497525"/>
    </source>
</evidence>
<dbReference type="InterPro" id="IPR057461">
    <property type="entry name" value="CAYP2_PH"/>
</dbReference>